<reference evidence="1" key="1">
    <citation type="submission" date="2021-12" db="EMBL/GenBank/DDBJ databases">
        <authorList>
            <person name="Zaccaron A."/>
            <person name="Stergiopoulos I."/>
        </authorList>
    </citation>
    <scope>NUCLEOTIDE SEQUENCE</scope>
    <source>
        <strain evidence="1">Race5_Kim</strain>
    </source>
</reference>
<name>A0A9Q8UWQ5_PASFU</name>
<gene>
    <name evidence="1" type="ORF">CLAFUR5_14369</name>
</gene>
<dbReference type="RefSeq" id="XP_047769637.1">
    <property type="nucleotide sequence ID" value="XM_047913517.1"/>
</dbReference>
<dbReference type="Proteomes" id="UP000756132">
    <property type="component" value="Chromosome 13"/>
</dbReference>
<keyword evidence="2" id="KW-1185">Reference proteome</keyword>
<evidence type="ECO:0000313" key="2">
    <source>
        <dbReference type="Proteomes" id="UP000756132"/>
    </source>
</evidence>
<dbReference type="GeneID" id="71994247"/>
<dbReference type="AlphaFoldDB" id="A0A9Q8UWQ5"/>
<accession>A0A9Q8UWQ5</accession>
<protein>
    <submittedName>
        <fullName evidence="1">Uncharacterized protein</fullName>
    </submittedName>
</protein>
<dbReference type="KEGG" id="ffu:CLAFUR5_14369"/>
<proteinExistence type="predicted"/>
<dbReference type="SUPFAM" id="SSF54427">
    <property type="entry name" value="NTF2-like"/>
    <property type="match status" value="1"/>
</dbReference>
<dbReference type="InterPro" id="IPR032710">
    <property type="entry name" value="NTF2-like_dom_sf"/>
</dbReference>
<dbReference type="EMBL" id="CP090175">
    <property type="protein sequence ID" value="UJO25271.1"/>
    <property type="molecule type" value="Genomic_DNA"/>
</dbReference>
<sequence length="157" mass="17733">MKAALEMAMLRDRQPPPRQENEVMELHLETLCRAYVDGLNTRRLSLSDPVWESIAPWFKACLDFPTLDRNCPFSFAGYLEIFSRASSRRPSYYLKITDIVINVDGQSAQVYITMQSSGLHPGGLETVDASHLSFGFFDGEWLCVRLEILRGIGSGQV</sequence>
<reference evidence="1" key="2">
    <citation type="journal article" date="2022" name="Microb. Genom.">
        <title>A chromosome-scale genome assembly of the tomato pathogen Cladosporium fulvum reveals a compartmentalized genome architecture and the presence of a dispensable chromosome.</title>
        <authorList>
            <person name="Zaccaron A.Z."/>
            <person name="Chen L.H."/>
            <person name="Samaras A."/>
            <person name="Stergiopoulos I."/>
        </authorList>
    </citation>
    <scope>NUCLEOTIDE SEQUENCE</scope>
    <source>
        <strain evidence="1">Race5_Kim</strain>
    </source>
</reference>
<evidence type="ECO:0000313" key="1">
    <source>
        <dbReference type="EMBL" id="UJO25271.1"/>
    </source>
</evidence>
<organism evidence="1 2">
    <name type="scientific">Passalora fulva</name>
    <name type="common">Tomato leaf mold</name>
    <name type="synonym">Cladosporium fulvum</name>
    <dbReference type="NCBI Taxonomy" id="5499"/>
    <lineage>
        <taxon>Eukaryota</taxon>
        <taxon>Fungi</taxon>
        <taxon>Dikarya</taxon>
        <taxon>Ascomycota</taxon>
        <taxon>Pezizomycotina</taxon>
        <taxon>Dothideomycetes</taxon>
        <taxon>Dothideomycetidae</taxon>
        <taxon>Mycosphaerellales</taxon>
        <taxon>Mycosphaerellaceae</taxon>
        <taxon>Fulvia</taxon>
    </lineage>
</organism>